<proteinExistence type="inferred from homology"/>
<dbReference type="PANTHER" id="PTHR11188:SF161">
    <property type="entry name" value="PH-RESPONSE REGULATOR PROTEIN PALF_RIM8"/>
    <property type="match status" value="1"/>
</dbReference>
<dbReference type="InterPro" id="IPR011022">
    <property type="entry name" value="Arrestin_C-like"/>
</dbReference>
<feature type="region of interest" description="Disordered" evidence="2">
    <location>
        <begin position="569"/>
        <end position="592"/>
    </location>
</feature>
<reference evidence="5 6" key="1">
    <citation type="submission" date="2016-07" db="EMBL/GenBank/DDBJ databases">
        <title>Pervasive Adenine N6-methylation of Active Genes in Fungi.</title>
        <authorList>
            <consortium name="DOE Joint Genome Institute"/>
            <person name="Mondo S.J."/>
            <person name="Dannebaum R.O."/>
            <person name="Kuo R.C."/>
            <person name="Labutti K."/>
            <person name="Haridas S."/>
            <person name="Kuo A."/>
            <person name="Salamov A."/>
            <person name="Ahrendt S.R."/>
            <person name="Lipzen A."/>
            <person name="Sullivan W."/>
            <person name="Andreopoulos W.B."/>
            <person name="Clum A."/>
            <person name="Lindquist E."/>
            <person name="Daum C."/>
            <person name="Ramamoorthy G.K."/>
            <person name="Gryganskyi A."/>
            <person name="Culley D."/>
            <person name="Magnuson J.K."/>
            <person name="James T.Y."/>
            <person name="O'Malley M.A."/>
            <person name="Stajich J.E."/>
            <person name="Spatafora J.W."/>
            <person name="Visel A."/>
            <person name="Grigoriev I.V."/>
        </authorList>
    </citation>
    <scope>NUCLEOTIDE SEQUENCE [LARGE SCALE GENOMIC DNA]</scope>
    <source>
        <strain evidence="5 6">NRRL 3116</strain>
    </source>
</reference>
<dbReference type="SUPFAM" id="SSF81296">
    <property type="entry name" value="E set domains"/>
    <property type="match status" value="1"/>
</dbReference>
<dbReference type="OrthoDB" id="7785529at2759"/>
<dbReference type="GO" id="GO:0005886">
    <property type="term" value="C:plasma membrane"/>
    <property type="evidence" value="ECO:0007669"/>
    <property type="project" value="TreeGrafter"/>
</dbReference>
<dbReference type="GeneID" id="33569470"/>
<protein>
    <recommendedName>
        <fullName evidence="7">Arrestin C-terminal-like domain-containing protein</fullName>
    </recommendedName>
</protein>
<dbReference type="GO" id="GO:0070086">
    <property type="term" value="P:ubiquitin-dependent endocytosis"/>
    <property type="evidence" value="ECO:0007669"/>
    <property type="project" value="TreeGrafter"/>
</dbReference>
<dbReference type="InterPro" id="IPR050357">
    <property type="entry name" value="Arrestin_domain-protein"/>
</dbReference>
<feature type="compositionally biased region" description="Polar residues" evidence="2">
    <location>
        <begin position="435"/>
        <end position="476"/>
    </location>
</feature>
<dbReference type="STRING" id="64571.A0A1Y2GUL8"/>
<evidence type="ECO:0000259" key="4">
    <source>
        <dbReference type="Pfam" id="PF02752"/>
    </source>
</evidence>
<comment type="similarity">
    <text evidence="1">Belongs to the arrestin family. PalF/RIM8 subfamily.</text>
</comment>
<dbReference type="Gene3D" id="2.60.40.640">
    <property type="match status" value="2"/>
</dbReference>
<dbReference type="PANTHER" id="PTHR11188">
    <property type="entry name" value="ARRESTIN DOMAIN CONTAINING PROTEIN"/>
    <property type="match status" value="1"/>
</dbReference>
<organism evidence="5 6">
    <name type="scientific">Lobosporangium transversale</name>
    <dbReference type="NCBI Taxonomy" id="64571"/>
    <lineage>
        <taxon>Eukaryota</taxon>
        <taxon>Fungi</taxon>
        <taxon>Fungi incertae sedis</taxon>
        <taxon>Mucoromycota</taxon>
        <taxon>Mortierellomycotina</taxon>
        <taxon>Mortierellomycetes</taxon>
        <taxon>Mortierellales</taxon>
        <taxon>Mortierellaceae</taxon>
        <taxon>Lobosporangium</taxon>
    </lineage>
</organism>
<dbReference type="InterPro" id="IPR014752">
    <property type="entry name" value="Arrestin-like_C"/>
</dbReference>
<gene>
    <name evidence="5" type="ORF">BCR41DRAFT_384983</name>
</gene>
<sequence length="609" mass="65986">MKKPTITLENDTDADGKPVIHHYMPGDTISGHLGFKNSSNLKYTCIKIRFVGLISTKVAKTSEEIYVLNQQVVIHGNANNTEVFVLQQGKHDWPFEFLIPLQHIPSSGKYRHGTVKYTLTATITSKSFLGNMQETKTNYIVHVKDLINCLVEPYSTPISIVGSSNTKPDTNQPENLAIATVQLSRSAFLKGETLSVEIDLSHPKKLQRDPGCWVQLIRNEKYHAGEQTKEYSHVIASSTHAISLERDKTGKILAELIIPDDTPPTMSTSKIMSIQYLVFILLDMRPKTGFLERKNRRNANKALRTKLLAAPGGFDLKIPIHIGTLADAQHISSKQECLENQVYNSDLNGSSPDMDGRVASLMIATSRLSFSNTSNSAAASPVVSRVTAISRSSSDSPLLREQSAPTSTTIQYSQPPFPPQTQIQTQTQVLPPSLRASTFIPQTQYRPGLSSRSSTPTMTGASSVNDPLSPSGTPAVTNKALPAVPNLFAQSQPSPQMSITTPASTPIMRTTATTATHASWSSYIPHSPQTFRSDPEIPSLSSGPIPAYTPYSRDSFVVANPSAVPFSSVPVSASVSSTPTTPSISSAQPSGSGIGSYGYPAEKFKPQCC</sequence>
<dbReference type="Pfam" id="PF00339">
    <property type="entry name" value="Arrestin_N"/>
    <property type="match status" value="1"/>
</dbReference>
<dbReference type="EMBL" id="MCFF01000009">
    <property type="protein sequence ID" value="ORZ23918.1"/>
    <property type="molecule type" value="Genomic_DNA"/>
</dbReference>
<evidence type="ECO:0000313" key="5">
    <source>
        <dbReference type="EMBL" id="ORZ23918.1"/>
    </source>
</evidence>
<dbReference type="RefSeq" id="XP_021883732.1">
    <property type="nucleotide sequence ID" value="XM_022027627.1"/>
</dbReference>
<dbReference type="Proteomes" id="UP000193648">
    <property type="component" value="Unassembled WGS sequence"/>
</dbReference>
<dbReference type="GO" id="GO:0005829">
    <property type="term" value="C:cytosol"/>
    <property type="evidence" value="ECO:0007669"/>
    <property type="project" value="TreeGrafter"/>
</dbReference>
<dbReference type="InterPro" id="IPR014756">
    <property type="entry name" value="Ig_E-set"/>
</dbReference>
<dbReference type="GO" id="GO:0030674">
    <property type="term" value="F:protein-macromolecule adaptor activity"/>
    <property type="evidence" value="ECO:0007669"/>
    <property type="project" value="TreeGrafter"/>
</dbReference>
<dbReference type="Pfam" id="PF02752">
    <property type="entry name" value="Arrestin_C"/>
    <property type="match status" value="1"/>
</dbReference>
<evidence type="ECO:0000256" key="1">
    <source>
        <dbReference type="ARBA" id="ARBA00037950"/>
    </source>
</evidence>
<feature type="compositionally biased region" description="Polar residues" evidence="2">
    <location>
        <begin position="403"/>
        <end position="413"/>
    </location>
</feature>
<comment type="caution">
    <text evidence="5">The sequence shown here is derived from an EMBL/GenBank/DDBJ whole genome shotgun (WGS) entry which is preliminary data.</text>
</comment>
<evidence type="ECO:0000259" key="3">
    <source>
        <dbReference type="Pfam" id="PF00339"/>
    </source>
</evidence>
<feature type="region of interest" description="Disordered" evidence="2">
    <location>
        <begin position="389"/>
        <end position="478"/>
    </location>
</feature>
<evidence type="ECO:0008006" key="7">
    <source>
        <dbReference type="Google" id="ProtNLM"/>
    </source>
</evidence>
<name>A0A1Y2GUL8_9FUNG</name>
<dbReference type="InterPro" id="IPR011021">
    <property type="entry name" value="Arrestin-like_N"/>
</dbReference>
<dbReference type="AlphaFoldDB" id="A0A1Y2GUL8"/>
<feature type="compositionally biased region" description="Low complexity" evidence="2">
    <location>
        <begin position="569"/>
        <end position="591"/>
    </location>
</feature>
<dbReference type="GO" id="GO:0031625">
    <property type="term" value="F:ubiquitin protein ligase binding"/>
    <property type="evidence" value="ECO:0007669"/>
    <property type="project" value="TreeGrafter"/>
</dbReference>
<feature type="domain" description="Arrestin C-terminal-like" evidence="4">
    <location>
        <begin position="178"/>
        <end position="285"/>
    </location>
</feature>
<evidence type="ECO:0000313" key="6">
    <source>
        <dbReference type="Proteomes" id="UP000193648"/>
    </source>
</evidence>
<evidence type="ECO:0000256" key="2">
    <source>
        <dbReference type="SAM" id="MobiDB-lite"/>
    </source>
</evidence>
<keyword evidence="6" id="KW-1185">Reference proteome</keyword>
<dbReference type="InParanoid" id="A0A1Y2GUL8"/>
<feature type="compositionally biased region" description="Low complexity" evidence="2">
    <location>
        <begin position="420"/>
        <end position="432"/>
    </location>
</feature>
<feature type="domain" description="Arrestin-like N-terminal" evidence="3">
    <location>
        <begin position="22"/>
        <end position="127"/>
    </location>
</feature>
<accession>A0A1Y2GUL8</accession>